<feature type="domain" description="NodB homology" evidence="5">
    <location>
        <begin position="126"/>
        <end position="355"/>
    </location>
</feature>
<dbReference type="Gene3D" id="3.20.20.370">
    <property type="entry name" value="Glycoside hydrolase/deacetylase"/>
    <property type="match status" value="1"/>
</dbReference>
<dbReference type="GO" id="GO:0005576">
    <property type="term" value="C:extracellular region"/>
    <property type="evidence" value="ECO:0007669"/>
    <property type="project" value="UniProtKB-SubCell"/>
</dbReference>
<feature type="region of interest" description="Disordered" evidence="3">
    <location>
        <begin position="303"/>
        <end position="322"/>
    </location>
</feature>
<gene>
    <name evidence="6" type="ORF">HW115_01805</name>
</gene>
<evidence type="ECO:0000256" key="1">
    <source>
        <dbReference type="ARBA" id="ARBA00004613"/>
    </source>
</evidence>
<keyword evidence="7" id="KW-1185">Reference proteome</keyword>
<dbReference type="InterPro" id="IPR011330">
    <property type="entry name" value="Glyco_hydro/deAcase_b/a-brl"/>
</dbReference>
<protein>
    <submittedName>
        <fullName evidence="6">Polysaccharide deacetylase family protein</fullName>
    </submittedName>
</protein>
<evidence type="ECO:0000256" key="3">
    <source>
        <dbReference type="SAM" id="MobiDB-lite"/>
    </source>
</evidence>
<dbReference type="AlphaFoldDB" id="A0A851G9D7"/>
<dbReference type="SUPFAM" id="SSF88713">
    <property type="entry name" value="Glycoside hydrolase/deacetylase"/>
    <property type="match status" value="1"/>
</dbReference>
<dbReference type="PANTHER" id="PTHR34216">
    <property type="match status" value="1"/>
</dbReference>
<reference evidence="6 7" key="1">
    <citation type="submission" date="2020-07" db="EMBL/GenBank/DDBJ databases">
        <title>Roseicoccus Jingziensis gen. nov., sp. nov., isolated from coastal seawater.</title>
        <authorList>
            <person name="Feng X."/>
        </authorList>
    </citation>
    <scope>NUCLEOTIDE SEQUENCE [LARGE SCALE GENOMIC DNA]</scope>
    <source>
        <strain evidence="6 7">N1E253</strain>
    </source>
</reference>
<evidence type="ECO:0000313" key="6">
    <source>
        <dbReference type="EMBL" id="NWK54328.1"/>
    </source>
</evidence>
<dbReference type="GO" id="GO:0005975">
    <property type="term" value="P:carbohydrate metabolic process"/>
    <property type="evidence" value="ECO:0007669"/>
    <property type="project" value="InterPro"/>
</dbReference>
<dbReference type="GO" id="GO:0016810">
    <property type="term" value="F:hydrolase activity, acting on carbon-nitrogen (but not peptide) bonds"/>
    <property type="evidence" value="ECO:0007669"/>
    <property type="project" value="InterPro"/>
</dbReference>
<organism evidence="6 7">
    <name type="scientific">Oceaniferula marina</name>
    <dbReference type="NCBI Taxonomy" id="2748318"/>
    <lineage>
        <taxon>Bacteria</taxon>
        <taxon>Pseudomonadati</taxon>
        <taxon>Verrucomicrobiota</taxon>
        <taxon>Verrucomicrobiia</taxon>
        <taxon>Verrucomicrobiales</taxon>
        <taxon>Verrucomicrobiaceae</taxon>
        <taxon>Oceaniferula</taxon>
    </lineage>
</organism>
<dbReference type="InterPro" id="IPR051398">
    <property type="entry name" value="Polysacch_Deacetylase"/>
</dbReference>
<evidence type="ECO:0000256" key="2">
    <source>
        <dbReference type="ARBA" id="ARBA00022729"/>
    </source>
</evidence>
<dbReference type="CDD" id="cd10973">
    <property type="entry name" value="CE4_DAC_u4_5s"/>
    <property type="match status" value="1"/>
</dbReference>
<feature type="signal peptide" evidence="4">
    <location>
        <begin position="1"/>
        <end position="20"/>
    </location>
</feature>
<proteinExistence type="predicted"/>
<dbReference type="EMBL" id="JACBAZ010000001">
    <property type="protein sequence ID" value="NWK54328.1"/>
    <property type="molecule type" value="Genomic_DNA"/>
</dbReference>
<dbReference type="PROSITE" id="PS51677">
    <property type="entry name" value="NODB"/>
    <property type="match status" value="1"/>
</dbReference>
<dbReference type="InterPro" id="IPR002509">
    <property type="entry name" value="NODB_dom"/>
</dbReference>
<name>A0A851G9D7_9BACT</name>
<comment type="subcellular location">
    <subcellularLocation>
        <location evidence="1">Secreted</location>
    </subcellularLocation>
</comment>
<keyword evidence="2 4" id="KW-0732">Signal</keyword>
<sequence>MKHLLFILLALLMSWYSAMAHPSALSGNEQPRASHTYRPFLISTDAQAPSDNAENKGPASQENQDSSRVVVLGYHDFSATKKATEMLIPTEKFRKQMQALQDLGLNVIGMEDFLAWRRGEKTLPDKSVLITIDDGWKSVYTDAYPILKEFGYPFTVFLYTNYVDGGGAALTSPMIREMMKNGCSIGSHSISHPYPVSIRKEQKKGDTSYAAYLRKEMGDSKQFLESQFQQKVTTYAYPGGFVTDEMPPIATDLGYECLFTVLPGKVTASSANQRLPRYVILGTHDYIFRNATSFKATSTSGASHGAIVQSTEHPVSPEPGALSETRMPTISANLSAVENLDPESIVMRIAGFGKVPANYDETRKTVTWKVKRRLRSRTCEVSVQWKLLEEKKYQKPMTWTFRIDREAAYQASPLTDK</sequence>
<evidence type="ECO:0000313" key="7">
    <source>
        <dbReference type="Proteomes" id="UP000557872"/>
    </source>
</evidence>
<feature type="chain" id="PRO_5032333585" evidence="4">
    <location>
        <begin position="21"/>
        <end position="417"/>
    </location>
</feature>
<evidence type="ECO:0000256" key="4">
    <source>
        <dbReference type="SAM" id="SignalP"/>
    </source>
</evidence>
<dbReference type="RefSeq" id="WP_178930864.1">
    <property type="nucleotide sequence ID" value="NZ_JACBAZ010000001.1"/>
</dbReference>
<dbReference type="PANTHER" id="PTHR34216:SF3">
    <property type="entry name" value="POLY-BETA-1,6-N-ACETYL-D-GLUCOSAMINE N-DEACETYLASE"/>
    <property type="match status" value="1"/>
</dbReference>
<dbReference type="Proteomes" id="UP000557872">
    <property type="component" value="Unassembled WGS sequence"/>
</dbReference>
<comment type="caution">
    <text evidence="6">The sequence shown here is derived from an EMBL/GenBank/DDBJ whole genome shotgun (WGS) entry which is preliminary data.</text>
</comment>
<feature type="compositionally biased region" description="Polar residues" evidence="3">
    <location>
        <begin position="303"/>
        <end position="313"/>
    </location>
</feature>
<evidence type="ECO:0000259" key="5">
    <source>
        <dbReference type="PROSITE" id="PS51677"/>
    </source>
</evidence>
<dbReference type="Pfam" id="PF01522">
    <property type="entry name" value="Polysacc_deac_1"/>
    <property type="match status" value="1"/>
</dbReference>
<accession>A0A851G9D7</accession>